<dbReference type="STRING" id="28028.CFLV_06175"/>
<dbReference type="InterPro" id="IPR003729">
    <property type="entry name" value="Bi_nuclease_dom"/>
</dbReference>
<dbReference type="Proteomes" id="UP000185479">
    <property type="component" value="Chromosome"/>
</dbReference>
<evidence type="ECO:0000313" key="6">
    <source>
        <dbReference type="Proteomes" id="UP000315353"/>
    </source>
</evidence>
<feature type="region of interest" description="Disordered" evidence="1">
    <location>
        <begin position="150"/>
        <end position="212"/>
    </location>
</feature>
<dbReference type="KEGG" id="cfc:CFLV_06175"/>
<dbReference type="AlphaFoldDB" id="A0A1L7CLU8"/>
<dbReference type="Proteomes" id="UP000315353">
    <property type="component" value="Unassembled WGS sequence"/>
</dbReference>
<dbReference type="PROSITE" id="PS51658">
    <property type="entry name" value="BFN"/>
    <property type="match status" value="1"/>
</dbReference>
<dbReference type="Gene3D" id="3.10.690.10">
    <property type="entry name" value="Bifunctional nuclease domain"/>
    <property type="match status" value="1"/>
</dbReference>
<evidence type="ECO:0000313" key="5">
    <source>
        <dbReference type="Proteomes" id="UP000185479"/>
    </source>
</evidence>
<organism evidence="3 5">
    <name type="scientific">Corynebacterium flavescens</name>
    <dbReference type="NCBI Taxonomy" id="28028"/>
    <lineage>
        <taxon>Bacteria</taxon>
        <taxon>Bacillati</taxon>
        <taxon>Actinomycetota</taxon>
        <taxon>Actinomycetes</taxon>
        <taxon>Mycobacteriales</taxon>
        <taxon>Corynebacteriaceae</taxon>
        <taxon>Corynebacterium</taxon>
    </lineage>
</organism>
<evidence type="ECO:0000259" key="2">
    <source>
        <dbReference type="PROSITE" id="PS51658"/>
    </source>
</evidence>
<dbReference type="GeneID" id="82880299"/>
<feature type="compositionally biased region" description="Acidic residues" evidence="1">
    <location>
        <begin position="184"/>
        <end position="197"/>
    </location>
</feature>
<evidence type="ECO:0000256" key="1">
    <source>
        <dbReference type="SAM" id="MobiDB-lite"/>
    </source>
</evidence>
<protein>
    <recommendedName>
        <fullName evidence="2">BFN domain-containing protein</fullName>
    </recommendedName>
</protein>
<feature type="compositionally biased region" description="Polar residues" evidence="1">
    <location>
        <begin position="155"/>
        <end position="168"/>
    </location>
</feature>
<gene>
    <name evidence="4" type="ORF">CFL01nite_06440</name>
    <name evidence="3" type="ORF">CFLV_06175</name>
</gene>
<dbReference type="Pfam" id="PF02577">
    <property type="entry name" value="BFN_dom"/>
    <property type="match status" value="1"/>
</dbReference>
<dbReference type="InterPro" id="IPR036104">
    <property type="entry name" value="BFN_sf"/>
</dbReference>
<dbReference type="GO" id="GO:0004518">
    <property type="term" value="F:nuclease activity"/>
    <property type="evidence" value="ECO:0007669"/>
    <property type="project" value="InterPro"/>
</dbReference>
<dbReference type="EMBL" id="CP009246">
    <property type="protein sequence ID" value="APT86811.1"/>
    <property type="molecule type" value="Genomic_DNA"/>
</dbReference>
<name>A0A1L7CLU8_CORFL</name>
<reference evidence="4 6" key="2">
    <citation type="submission" date="2019-06" db="EMBL/GenBank/DDBJ databases">
        <title>Whole genome shotgun sequence of Corynebacterium flavescens NBRC 14136.</title>
        <authorList>
            <person name="Hosoyama A."/>
            <person name="Uohara A."/>
            <person name="Ohji S."/>
            <person name="Ichikawa N."/>
        </authorList>
    </citation>
    <scope>NUCLEOTIDE SEQUENCE [LARGE SCALE GENOMIC DNA]</scope>
    <source>
        <strain evidence="4 6">NBRC 14136</strain>
    </source>
</reference>
<keyword evidence="5" id="KW-1185">Reference proteome</keyword>
<evidence type="ECO:0000313" key="4">
    <source>
        <dbReference type="EMBL" id="GEB97149.1"/>
    </source>
</evidence>
<dbReference type="OrthoDB" id="9788698at2"/>
<reference evidence="3 5" key="1">
    <citation type="submission" date="2014-08" db="EMBL/GenBank/DDBJ databases">
        <title>Complete genome sequence of Corynebacterium flavescens OJ8(T)(=DSM 20296(T)), isolated from cheese.</title>
        <authorList>
            <person name="Ruckert C."/>
            <person name="Albersmeier A."/>
            <person name="Winkler A."/>
            <person name="Kalinowski J."/>
        </authorList>
    </citation>
    <scope>NUCLEOTIDE SEQUENCE [LARGE SCALE GENOMIC DNA]</scope>
    <source>
        <strain evidence="3 5">OJ8</strain>
    </source>
</reference>
<dbReference type="RefSeq" id="WP_075729779.1">
    <property type="nucleotide sequence ID" value="NZ_BJNB01000006.1"/>
</dbReference>
<dbReference type="SUPFAM" id="SSF103256">
    <property type="entry name" value="Hypothetical protein TM0160"/>
    <property type="match status" value="1"/>
</dbReference>
<sequence length="212" mass="23180">MNDVVLEFAGIHDMEPENDLCAVFRWVEGEKILPIWLSPVDGARALSHTGGFSSSRPDTYDLLIDVLEEHGGIDSIRISSHFEGTFMVDVSTTDGANYDCRPSDAIVLSEHFGIAFSIDEDILAQTAVYVSADDLQEYFGLTFVDSPGEEREVSAQGSGLETSASGNPQADADFEEMMRSLGVSEEDFLSGHDDEENNDTRVINDDNDDGEV</sequence>
<dbReference type="EMBL" id="BJNB01000006">
    <property type="protein sequence ID" value="GEB97149.1"/>
    <property type="molecule type" value="Genomic_DNA"/>
</dbReference>
<feature type="domain" description="BFN" evidence="2">
    <location>
        <begin position="3"/>
        <end position="130"/>
    </location>
</feature>
<evidence type="ECO:0000313" key="3">
    <source>
        <dbReference type="EMBL" id="APT86811.1"/>
    </source>
</evidence>
<proteinExistence type="predicted"/>
<accession>A0A1L7CLU8</accession>